<accession>A0ABV8A2A3</accession>
<keyword evidence="2" id="KW-0520">NAD</keyword>
<dbReference type="InterPro" id="IPR014027">
    <property type="entry name" value="UDP-Glc/GDP-Man_DH_C"/>
</dbReference>
<dbReference type="InterPro" id="IPR014026">
    <property type="entry name" value="UDP-Glc/GDP-Man_DH_dimer"/>
</dbReference>
<evidence type="ECO:0000256" key="2">
    <source>
        <dbReference type="ARBA" id="ARBA00023027"/>
    </source>
</evidence>
<evidence type="ECO:0000256" key="1">
    <source>
        <dbReference type="ARBA" id="ARBA00023002"/>
    </source>
</evidence>
<dbReference type="PIRSF" id="PIRSF500136">
    <property type="entry name" value="UDP_ManNAc_DH"/>
    <property type="match status" value="1"/>
</dbReference>
<dbReference type="InterPro" id="IPR028359">
    <property type="entry name" value="UDP_ManNAc/GlcNAc_DH"/>
</dbReference>
<dbReference type="RefSeq" id="WP_380075944.1">
    <property type="nucleotide sequence ID" value="NZ_JBHRZF010000028.1"/>
</dbReference>
<keyword evidence="1" id="KW-0560">Oxidoreductase</keyword>
<dbReference type="InterPro" id="IPR036220">
    <property type="entry name" value="UDP-Glc/GDP-Man_DH_C_sf"/>
</dbReference>
<gene>
    <name evidence="5" type="ORF">ACFOPQ_03270</name>
</gene>
<dbReference type="InterPro" id="IPR017476">
    <property type="entry name" value="UDP-Glc/GDP-Man"/>
</dbReference>
<dbReference type="InterPro" id="IPR036291">
    <property type="entry name" value="NAD(P)-bd_dom_sf"/>
</dbReference>
<dbReference type="SUPFAM" id="SSF52413">
    <property type="entry name" value="UDP-glucose/GDP-mannose dehydrogenase C-terminal domain"/>
    <property type="match status" value="1"/>
</dbReference>
<dbReference type="PIRSF" id="PIRSF000124">
    <property type="entry name" value="UDPglc_GDPman_dh"/>
    <property type="match status" value="1"/>
</dbReference>
<dbReference type="Pfam" id="PF03720">
    <property type="entry name" value="UDPG_MGDP_dh_C"/>
    <property type="match status" value="1"/>
</dbReference>
<keyword evidence="6" id="KW-1185">Reference proteome</keyword>
<dbReference type="Pfam" id="PF00984">
    <property type="entry name" value="UDPG_MGDP_dh"/>
    <property type="match status" value="1"/>
</dbReference>
<comment type="caution">
    <text evidence="5">The sequence shown here is derived from an EMBL/GenBank/DDBJ whole genome shotgun (WGS) entry which is preliminary data.</text>
</comment>
<comment type="similarity">
    <text evidence="3">Belongs to the UDP-glucose/GDP-mannose dehydrogenase family.</text>
</comment>
<name>A0ABV8A2A3_9DEIO</name>
<dbReference type="Proteomes" id="UP001595748">
    <property type="component" value="Unassembled WGS sequence"/>
</dbReference>
<dbReference type="PANTHER" id="PTHR43491">
    <property type="entry name" value="UDP-N-ACETYL-D-MANNOSAMINE DEHYDROGENASE"/>
    <property type="match status" value="1"/>
</dbReference>
<feature type="domain" description="UDP-glucose/GDP-mannose dehydrogenase C-terminal" evidence="4">
    <location>
        <begin position="342"/>
        <end position="437"/>
    </location>
</feature>
<sequence length="447" mass="49745">MAHTHQHSDQEINIKKHLKEQILHRTAQIGVIGLGYVGLPFAVEKAKVGFQVTGFDRNEARNEQINRGENYIGDVKDQELRDVVERGLLVATNDTSRLGEMDAIIICVPTPLDQNLTPDLSYVRGVTEDIARHLRPGQLVSLESTTYPGTTEDVMLPILEKSGLKVGQDFFLAHSPERVDPGNKRYSTKNTNKVVGGHDPASLDVAVALYSQTIDHVVPVSSAKAAEMVKVYENTFRAVNIALANEIALLCDRMDLNVWEVLDAAFTKPFGIMPFYPGPGVGGHCIPLDPHYLEWKAREFNFQTHFIALAGETNRKMPEFVVDKAARVLNLDKKALNGSRVLLLGMAYKGDLDDYRESPAIVIYDLLKKAGAEVSFHDTWTPHVREHGLDIYSVDLTDETLKSADLVIITTKHSDVDYGRVVELAPRMLDTRHATKNLPSHDKVVLL</sequence>
<dbReference type="SUPFAM" id="SSF51735">
    <property type="entry name" value="NAD(P)-binding Rossmann-fold domains"/>
    <property type="match status" value="1"/>
</dbReference>
<dbReference type="Gene3D" id="3.40.50.720">
    <property type="entry name" value="NAD(P)-binding Rossmann-like Domain"/>
    <property type="match status" value="2"/>
</dbReference>
<dbReference type="InterPro" id="IPR008927">
    <property type="entry name" value="6-PGluconate_DH-like_C_sf"/>
</dbReference>
<reference evidence="6" key="1">
    <citation type="journal article" date="2019" name="Int. J. Syst. Evol. Microbiol.">
        <title>The Global Catalogue of Microorganisms (GCM) 10K type strain sequencing project: providing services to taxonomists for standard genome sequencing and annotation.</title>
        <authorList>
            <consortium name="The Broad Institute Genomics Platform"/>
            <consortium name="The Broad Institute Genome Sequencing Center for Infectious Disease"/>
            <person name="Wu L."/>
            <person name="Ma J."/>
        </authorList>
    </citation>
    <scope>NUCLEOTIDE SEQUENCE [LARGE SCALE GENOMIC DNA]</scope>
    <source>
        <strain evidence="6">CCTCC AB 2013263</strain>
    </source>
</reference>
<dbReference type="SMART" id="SM00984">
    <property type="entry name" value="UDPG_MGDP_dh_C"/>
    <property type="match status" value="1"/>
</dbReference>
<dbReference type="InterPro" id="IPR001732">
    <property type="entry name" value="UDP-Glc/GDP-Man_DH_N"/>
</dbReference>
<dbReference type="NCBIfam" id="TIGR03026">
    <property type="entry name" value="NDP-sugDHase"/>
    <property type="match status" value="1"/>
</dbReference>
<dbReference type="PANTHER" id="PTHR43491:SF1">
    <property type="entry name" value="UDP-N-ACETYL-D-MANNOSAMINE DEHYDROGENASE"/>
    <property type="match status" value="1"/>
</dbReference>
<evidence type="ECO:0000313" key="5">
    <source>
        <dbReference type="EMBL" id="MFC3859783.1"/>
    </source>
</evidence>
<dbReference type="EMBL" id="JBHRZF010000028">
    <property type="protein sequence ID" value="MFC3859783.1"/>
    <property type="molecule type" value="Genomic_DNA"/>
</dbReference>
<evidence type="ECO:0000256" key="3">
    <source>
        <dbReference type="PIRNR" id="PIRNR000124"/>
    </source>
</evidence>
<dbReference type="SUPFAM" id="SSF48179">
    <property type="entry name" value="6-phosphogluconate dehydrogenase C-terminal domain-like"/>
    <property type="match status" value="1"/>
</dbReference>
<proteinExistence type="inferred from homology"/>
<evidence type="ECO:0000313" key="6">
    <source>
        <dbReference type="Proteomes" id="UP001595748"/>
    </source>
</evidence>
<protein>
    <submittedName>
        <fullName evidence="5">Nucleotide sugar dehydrogenase</fullName>
    </submittedName>
</protein>
<dbReference type="Pfam" id="PF03721">
    <property type="entry name" value="UDPG_MGDP_dh_N"/>
    <property type="match status" value="1"/>
</dbReference>
<evidence type="ECO:0000259" key="4">
    <source>
        <dbReference type="SMART" id="SM00984"/>
    </source>
</evidence>
<organism evidence="5 6">
    <name type="scientific">Deinococcus antarcticus</name>
    <dbReference type="NCBI Taxonomy" id="1298767"/>
    <lineage>
        <taxon>Bacteria</taxon>
        <taxon>Thermotogati</taxon>
        <taxon>Deinococcota</taxon>
        <taxon>Deinococci</taxon>
        <taxon>Deinococcales</taxon>
        <taxon>Deinococcaceae</taxon>
        <taxon>Deinococcus</taxon>
    </lineage>
</organism>